<dbReference type="EMBL" id="SLWS01000006">
    <property type="protein sequence ID" value="TCO56626.1"/>
    <property type="molecule type" value="Genomic_DNA"/>
</dbReference>
<dbReference type="PANTHER" id="PTHR19879:SF9">
    <property type="entry name" value="TRANSCRIPTION INITIATION FACTOR TFIID SUBUNIT 5"/>
    <property type="match status" value="1"/>
</dbReference>
<accession>A0A4R2JHZ8</accession>
<dbReference type="Proteomes" id="UP000295680">
    <property type="component" value="Unassembled WGS sequence"/>
</dbReference>
<sequence length="285" mass="30901">MILETYRGDAGNGLALHPDGDRFVSAGGNVISVWSRRQGERLGRIGTDLAGGIYRLAIMGEHVFAGCLSDGDEYDGRVLELDLASGEVITAYQPELDAPTGYFVVSADHVVSAGSESLHLWDIGSARPRWSLKGQYSIAGLHGDTVVAWTPGVMEVRTAADGAPIRSFEVDAEDFGYVTPVFLADGRSLWTFESDSFAVIDHEAGAVLRWSPEHDGEITSISVSADESRILTSSQDGTFRVWDASTFEYTEVRVGDIAWSARFVDGDQHVLVATSEDRLEVRSLP</sequence>
<keyword evidence="1" id="KW-0853">WD repeat</keyword>
<feature type="repeat" description="WD" evidence="1">
    <location>
        <begin position="211"/>
        <end position="252"/>
    </location>
</feature>
<dbReference type="OrthoDB" id="134501at2"/>
<organism evidence="2 3">
    <name type="scientific">Actinocrispum wychmicini</name>
    <dbReference type="NCBI Taxonomy" id="1213861"/>
    <lineage>
        <taxon>Bacteria</taxon>
        <taxon>Bacillati</taxon>
        <taxon>Actinomycetota</taxon>
        <taxon>Actinomycetes</taxon>
        <taxon>Pseudonocardiales</taxon>
        <taxon>Pseudonocardiaceae</taxon>
        <taxon>Actinocrispum</taxon>
    </lineage>
</organism>
<gene>
    <name evidence="2" type="ORF">EV192_10699</name>
</gene>
<dbReference type="Gene3D" id="2.130.10.10">
    <property type="entry name" value="YVTN repeat-like/Quinoprotein amine dehydrogenase"/>
    <property type="match status" value="2"/>
</dbReference>
<dbReference type="PROSITE" id="PS50082">
    <property type="entry name" value="WD_REPEATS_2"/>
    <property type="match status" value="1"/>
</dbReference>
<name>A0A4R2JHZ8_9PSEU</name>
<keyword evidence="3" id="KW-1185">Reference proteome</keyword>
<reference evidence="2 3" key="1">
    <citation type="submission" date="2019-03" db="EMBL/GenBank/DDBJ databases">
        <title>Genomic Encyclopedia of Type Strains, Phase IV (KMG-IV): sequencing the most valuable type-strain genomes for metagenomic binning, comparative biology and taxonomic classification.</title>
        <authorList>
            <person name="Goeker M."/>
        </authorList>
    </citation>
    <scope>NUCLEOTIDE SEQUENCE [LARGE SCALE GENOMIC DNA]</scope>
    <source>
        <strain evidence="2 3">DSM 45934</strain>
    </source>
</reference>
<dbReference type="PROSITE" id="PS50294">
    <property type="entry name" value="WD_REPEATS_REGION"/>
    <property type="match status" value="1"/>
</dbReference>
<proteinExistence type="predicted"/>
<dbReference type="InterPro" id="IPR011047">
    <property type="entry name" value="Quinoprotein_ADH-like_sf"/>
</dbReference>
<dbReference type="SMART" id="SM00320">
    <property type="entry name" value="WD40"/>
    <property type="match status" value="2"/>
</dbReference>
<dbReference type="InterPro" id="IPR015943">
    <property type="entry name" value="WD40/YVTN_repeat-like_dom_sf"/>
</dbReference>
<dbReference type="AlphaFoldDB" id="A0A4R2JHZ8"/>
<dbReference type="InterPro" id="IPR001680">
    <property type="entry name" value="WD40_rpt"/>
</dbReference>
<evidence type="ECO:0000256" key="1">
    <source>
        <dbReference type="PROSITE-ProRule" id="PRU00221"/>
    </source>
</evidence>
<dbReference type="Pfam" id="PF00400">
    <property type="entry name" value="WD40"/>
    <property type="match status" value="2"/>
</dbReference>
<protein>
    <submittedName>
        <fullName evidence="2">WD domain G-beta repeat uncharacterized protein</fullName>
    </submittedName>
</protein>
<dbReference type="PANTHER" id="PTHR19879">
    <property type="entry name" value="TRANSCRIPTION INITIATION FACTOR TFIID"/>
    <property type="match status" value="1"/>
</dbReference>
<evidence type="ECO:0000313" key="2">
    <source>
        <dbReference type="EMBL" id="TCO56626.1"/>
    </source>
</evidence>
<comment type="caution">
    <text evidence="2">The sequence shown here is derived from an EMBL/GenBank/DDBJ whole genome shotgun (WGS) entry which is preliminary data.</text>
</comment>
<dbReference type="RefSeq" id="WP_132120077.1">
    <property type="nucleotide sequence ID" value="NZ_SLWS01000006.1"/>
</dbReference>
<dbReference type="SUPFAM" id="SSF50998">
    <property type="entry name" value="Quinoprotein alcohol dehydrogenase-like"/>
    <property type="match status" value="1"/>
</dbReference>
<evidence type="ECO:0000313" key="3">
    <source>
        <dbReference type="Proteomes" id="UP000295680"/>
    </source>
</evidence>